<dbReference type="EMBL" id="JACHMF010000001">
    <property type="protein sequence ID" value="MBB4690086.1"/>
    <property type="molecule type" value="Genomic_DNA"/>
</dbReference>
<accession>A0A7W7G0Y1</accession>
<proteinExistence type="predicted"/>
<dbReference type="RefSeq" id="WP_184949095.1">
    <property type="nucleotide sequence ID" value="NZ_BOMC01000040.1"/>
</dbReference>
<dbReference type="AlphaFoldDB" id="A0A7W7G0Y1"/>
<gene>
    <name evidence="1" type="ORF">BKA14_000234</name>
</gene>
<organism evidence="1 2">
    <name type="scientific">Paractinoplanes abujensis</name>
    <dbReference type="NCBI Taxonomy" id="882441"/>
    <lineage>
        <taxon>Bacteria</taxon>
        <taxon>Bacillati</taxon>
        <taxon>Actinomycetota</taxon>
        <taxon>Actinomycetes</taxon>
        <taxon>Micromonosporales</taxon>
        <taxon>Micromonosporaceae</taxon>
        <taxon>Paractinoplanes</taxon>
    </lineage>
</organism>
<protein>
    <submittedName>
        <fullName evidence="1">Uncharacterized protein</fullName>
    </submittedName>
</protein>
<evidence type="ECO:0000313" key="1">
    <source>
        <dbReference type="EMBL" id="MBB4690086.1"/>
    </source>
</evidence>
<name>A0A7W7G0Y1_9ACTN</name>
<evidence type="ECO:0000313" key="2">
    <source>
        <dbReference type="Proteomes" id="UP000542742"/>
    </source>
</evidence>
<keyword evidence="2" id="KW-1185">Reference proteome</keyword>
<reference evidence="1 2" key="1">
    <citation type="submission" date="2020-08" db="EMBL/GenBank/DDBJ databases">
        <title>Sequencing the genomes of 1000 actinobacteria strains.</title>
        <authorList>
            <person name="Klenk H.-P."/>
        </authorList>
    </citation>
    <scope>NUCLEOTIDE SEQUENCE [LARGE SCALE GENOMIC DNA]</scope>
    <source>
        <strain evidence="1 2">DSM 45518</strain>
    </source>
</reference>
<comment type="caution">
    <text evidence="1">The sequence shown here is derived from an EMBL/GenBank/DDBJ whole genome shotgun (WGS) entry which is preliminary data.</text>
</comment>
<sequence length="192" mass="21519">MGPLRVAWVDEQYDRENAGLGRSRFAEHVWVHAKEFDDCWGDISPVGFACVAWRLATAPHLDPGFVRLHRRVLRAELRRNSWDGSLTAAVDLVAPWPGELSSPRSWTQDRGWRGWPETFGQFLAPSQEELARIPHARSMLVVEAPLTFAGLPALPDSPGPELPELAERAVTVLVRELNDLLSPMVTRLEAAR</sequence>
<dbReference type="Proteomes" id="UP000542742">
    <property type="component" value="Unassembled WGS sequence"/>
</dbReference>